<organism evidence="3 4">
    <name type="scientific">Candidatus Ordinivivax streblomastigis</name>
    <dbReference type="NCBI Taxonomy" id="2540710"/>
    <lineage>
        <taxon>Bacteria</taxon>
        <taxon>Pseudomonadati</taxon>
        <taxon>Bacteroidota</taxon>
        <taxon>Bacteroidia</taxon>
        <taxon>Bacteroidales</taxon>
        <taxon>Candidatus Ordinivivax</taxon>
    </lineage>
</organism>
<dbReference type="NCBIfam" id="TIGR04183">
    <property type="entry name" value="Por_Secre_tail"/>
    <property type="match status" value="1"/>
</dbReference>
<dbReference type="InterPro" id="IPR026444">
    <property type="entry name" value="Secre_tail"/>
</dbReference>
<gene>
    <name evidence="3" type="ORF">EZS26_001757</name>
</gene>
<comment type="caution">
    <text evidence="3">The sequence shown here is derived from an EMBL/GenBank/DDBJ whole genome shotgun (WGS) entry which is preliminary data.</text>
</comment>
<evidence type="ECO:0000259" key="2">
    <source>
        <dbReference type="Pfam" id="PF18962"/>
    </source>
</evidence>
<evidence type="ECO:0000313" key="4">
    <source>
        <dbReference type="Proteomes" id="UP000324575"/>
    </source>
</evidence>
<sequence length="167" mass="18242">MLVKDKFLKFSLPLFALLWGNVVQAQPMHLLVHSPDGTKQSFALSNIHTITFSEGNMNVLPKNGTVVDFAFSAIYQLTFAEQAAADIPLPAVSALKLYPNPVRDELLVTGDTEIETIAVFGISGTVVLRTNVQSSTARLSLGFLPKGIYLIQVKRADSIDTQKIIKL</sequence>
<evidence type="ECO:0000256" key="1">
    <source>
        <dbReference type="SAM" id="SignalP"/>
    </source>
</evidence>
<dbReference type="AlphaFoldDB" id="A0A5M8P1B5"/>
<feature type="domain" description="Secretion system C-terminal sorting" evidence="2">
    <location>
        <begin position="97"/>
        <end position="165"/>
    </location>
</feature>
<feature type="signal peptide" evidence="1">
    <location>
        <begin position="1"/>
        <end position="25"/>
    </location>
</feature>
<evidence type="ECO:0000313" key="3">
    <source>
        <dbReference type="EMBL" id="KAA6302156.1"/>
    </source>
</evidence>
<accession>A0A5M8P1B5</accession>
<reference evidence="3 4" key="1">
    <citation type="submission" date="2019-03" db="EMBL/GenBank/DDBJ databases">
        <title>Single cell metagenomics reveals metabolic interactions within the superorganism composed of flagellate Streblomastix strix and complex community of Bacteroidetes bacteria on its surface.</title>
        <authorList>
            <person name="Treitli S.C."/>
            <person name="Kolisko M."/>
            <person name="Husnik F."/>
            <person name="Keeling P."/>
            <person name="Hampl V."/>
        </authorList>
    </citation>
    <scope>NUCLEOTIDE SEQUENCE [LARGE SCALE GENOMIC DNA]</scope>
    <source>
        <strain evidence="3">St1</strain>
    </source>
</reference>
<keyword evidence="1" id="KW-0732">Signal</keyword>
<proteinExistence type="predicted"/>
<name>A0A5M8P1B5_9BACT</name>
<protein>
    <recommendedName>
        <fullName evidence="2">Secretion system C-terminal sorting domain-containing protein</fullName>
    </recommendedName>
</protein>
<dbReference type="EMBL" id="SNRX01000010">
    <property type="protein sequence ID" value="KAA6302156.1"/>
    <property type="molecule type" value="Genomic_DNA"/>
</dbReference>
<dbReference type="Pfam" id="PF18962">
    <property type="entry name" value="Por_Secre_tail"/>
    <property type="match status" value="1"/>
</dbReference>
<feature type="chain" id="PRO_5024297491" description="Secretion system C-terminal sorting domain-containing protein" evidence="1">
    <location>
        <begin position="26"/>
        <end position="167"/>
    </location>
</feature>
<dbReference type="Proteomes" id="UP000324575">
    <property type="component" value="Unassembled WGS sequence"/>
</dbReference>